<sequence length="329" mass="38885">MKRNLIISLILCLLSFNIVSMIHKDQGKTRDLIVFLGEKNKTDLNQLIDDLIYVSQYNADLLNFISHSQGKLFIVDLVISKLIKINSDDTVDLKGQKCIKIIVFLSSLNNKNIKEFFNNLFYVCQKSSDFNKFLNPSYFKLVIPVINKYLNCSNQDLTLIADLLFDCDYFLDINVELSKFIFKYFINYLKNKEFKTDQILIEMVKRGNLKLLRRFINYFDVNVQDDFGDTALIWAVRLSAYEKEKYIRMLKILIHYEANVNLENKYGYTPLSLSIIHDYEHLVDFFLKESKKIIEFDSKNKNYLVLAEKNNNQNILNSLKKYLNFFYKL</sequence>
<dbReference type="Gene3D" id="1.25.40.20">
    <property type="entry name" value="Ankyrin repeat-containing domain"/>
    <property type="match status" value="1"/>
</dbReference>
<dbReference type="HOGENOM" id="CLU_843805_0_0_7"/>
<dbReference type="EMBL" id="HG793133">
    <property type="protein sequence ID" value="CDK30611.1"/>
    <property type="molecule type" value="Genomic_DNA"/>
</dbReference>
<dbReference type="SMART" id="SM00248">
    <property type="entry name" value="ANK"/>
    <property type="match status" value="3"/>
</dbReference>
<dbReference type="RefSeq" id="WP_023792016.1">
    <property type="nucleotide sequence ID" value="NC_023003.1"/>
</dbReference>
<dbReference type="AlphaFoldDB" id="V6DJB9"/>
<dbReference type="Pfam" id="PF12796">
    <property type="entry name" value="Ank_2"/>
    <property type="match status" value="1"/>
</dbReference>
<evidence type="ECO:0000313" key="1">
    <source>
        <dbReference type="EMBL" id="CDK30611.1"/>
    </source>
</evidence>
<dbReference type="Proteomes" id="UP000018769">
    <property type="component" value="Chromosome I"/>
</dbReference>
<dbReference type="KEGG" id="dpb:BABL1_gene_405"/>
<dbReference type="InterPro" id="IPR002110">
    <property type="entry name" value="Ankyrin_rpt"/>
</dbReference>
<dbReference type="InterPro" id="IPR036770">
    <property type="entry name" value="Ankyrin_rpt-contain_sf"/>
</dbReference>
<proteinExistence type="predicted"/>
<organism evidence="1 2">
    <name type="scientific">Candidatus Babela massiliensis</name>
    <dbReference type="NCBI Taxonomy" id="673862"/>
    <lineage>
        <taxon>Bacteria</taxon>
        <taxon>Candidatus Babelota</taxon>
        <taxon>Candidatus Babeliae</taxon>
        <taxon>Candidatus Babeliales</taxon>
        <taxon>Candidatus Babeliaceae</taxon>
        <taxon>Candidatus Babela</taxon>
    </lineage>
</organism>
<accession>V6DJB9</accession>
<reference evidence="1 2" key="1">
    <citation type="journal article" date="2015" name="Biol. Direct">
        <title>Babela massiliensis, a representative of a widespread bacterial phylum with unusual adaptations to parasitism in amoebae.</title>
        <authorList>
            <person name="Pagnier I."/>
            <person name="Yutin N."/>
            <person name="Croce O."/>
            <person name="Makarova K.S."/>
            <person name="Wolf Y.I."/>
            <person name="Benamar S."/>
            <person name="Raoult D."/>
            <person name="Koonin E.V."/>
            <person name="La Scola B."/>
        </authorList>
    </citation>
    <scope>NUCLEOTIDE SEQUENCE [LARGE SCALE GENOMIC DNA]</scope>
    <source>
        <strain evidence="2">BABL1</strain>
    </source>
</reference>
<name>V6DJB9_9BACT</name>
<evidence type="ECO:0000313" key="2">
    <source>
        <dbReference type="Proteomes" id="UP000018769"/>
    </source>
</evidence>
<protein>
    <submittedName>
        <fullName evidence="1">Ankyrin repeats containing protein</fullName>
    </submittedName>
</protein>
<dbReference type="SUPFAM" id="SSF48403">
    <property type="entry name" value="Ankyrin repeat"/>
    <property type="match status" value="1"/>
</dbReference>
<keyword evidence="2" id="KW-1185">Reference proteome</keyword>
<dbReference type="OrthoDB" id="7164484at2"/>
<dbReference type="STRING" id="673862.BABL1_gene_405"/>
<gene>
    <name evidence="1" type="ORF">BABL1_gene_405</name>
</gene>